<comment type="caution">
    <text evidence="1">The sequence shown here is derived from an EMBL/GenBank/DDBJ whole genome shotgun (WGS) entry which is preliminary data.</text>
</comment>
<keyword evidence="2" id="KW-1185">Reference proteome</keyword>
<evidence type="ECO:0000313" key="1">
    <source>
        <dbReference type="EMBL" id="KAK9323590.1"/>
    </source>
</evidence>
<reference evidence="2" key="1">
    <citation type="journal article" date="2024" name="Front. Bioeng. Biotechnol.">
        <title>Genome-scale model development and genomic sequencing of the oleaginous clade Lipomyces.</title>
        <authorList>
            <person name="Czajka J.J."/>
            <person name="Han Y."/>
            <person name="Kim J."/>
            <person name="Mondo S.J."/>
            <person name="Hofstad B.A."/>
            <person name="Robles A."/>
            <person name="Haridas S."/>
            <person name="Riley R."/>
            <person name="LaButti K."/>
            <person name="Pangilinan J."/>
            <person name="Andreopoulos W."/>
            <person name="Lipzen A."/>
            <person name="Yan J."/>
            <person name="Wang M."/>
            <person name="Ng V."/>
            <person name="Grigoriev I.V."/>
            <person name="Spatafora J.W."/>
            <person name="Magnuson J.K."/>
            <person name="Baker S.E."/>
            <person name="Pomraning K.R."/>
        </authorList>
    </citation>
    <scope>NUCLEOTIDE SEQUENCE [LARGE SCALE GENOMIC DNA]</scope>
    <source>
        <strain evidence="2">CBS 10300</strain>
    </source>
</reference>
<sequence length="1013" mass="111914">MLFSYTPSRENSSSIKVVARFRPQNSIELQQGGSPIVSFVANDTCTLDTKDFRGSFTFDQVFSMDSKQSDVFNFSIKSTVDDILNGYNGTVFAYGQTGAGKSYTMMGPSIEGAQRGIIPRIVEQIFASIMQSPQEIEYTVRVSYMEIYMERIKDLLQATNDNLPIHEEKSKGVYVKGLSEIYVASVEEVYEVMRQGAAARAVASTNMNQESSRSHSIFALVVSQKHVETGSSKTGQLFLVDLAGSEKVGKTGASGLVLEEAKKINKSLSALGMVINALTDGKSTHVPYRDSKLTRILQESLGGNSRTTLIVNCSPSSYNDQETISTLRFGVRAKDIKNKPKINAELSPAELKLQLKKLQSQNSAYAQYIATLETEITQWRGGEQVPKDKWIVLGASTAPRTPSGTPSTPRPLPTSDLLLRSATPRPVFDADEREEFLKRENDLQDKLTDRETVISGLELLVAEFREENQTLRMRVDETVEVDANVHADIAELKNSIEKLQVESRDNMITMDGLKELNAETTAELDAVRKQLHDATMLAQEKSAKLEERTRRKKDKIREMTRGFEYFSLSNGLEVADDDEEVSALGNESIAKNGPQNDSKKDWIGAALSILDEYQVEAISGLETLQTTALRGYLMEGREFISRTEQVLDNRLEEVEVQMARRDEIESLLQSLTKTVAEVAVTSDGEGAKLDEYMKTEQSLLDALLTDAKRDLLLAMADNKRLRKIIMTETSSATSLTARPLSASSSSLVSSTSSVSSTFTRPSEALPDSPLTPTSTNVGIQAAVLATSPSSAPTSPIKDRNGKTVKQQLAEFESIKKSLMRDLQNRCERVVELEISLDEMREQYRSVLKTANASKSQQKRMAFLERNLEQLTQVQRALVDQNAQLKRELAISERKLHARDERTAGLEMLLQDAQERLAIETQGFETRLGALRERLDDVKAFRKQADGDKSPGSSGTMALHGSQRIVKPLRGGGGAMMSVVSGGSSPLGAYFKSGDSENNTSPTSSQKRGWFGRT</sequence>
<dbReference type="EMBL" id="MU970059">
    <property type="protein sequence ID" value="KAK9323590.1"/>
    <property type="molecule type" value="Genomic_DNA"/>
</dbReference>
<dbReference type="Proteomes" id="UP001489719">
    <property type="component" value="Unassembled WGS sequence"/>
</dbReference>
<keyword evidence="1" id="KW-0378">Hydrolase</keyword>
<protein>
    <submittedName>
        <fullName evidence="1">P-loop containing nucleoside triphosphate hydrolase protein</fullName>
    </submittedName>
</protein>
<accession>A0ACC3TRF9</accession>
<proteinExistence type="predicted"/>
<gene>
    <name evidence="1" type="ORF">V1517DRAFT_319793</name>
</gene>
<organism evidence="1 2">
    <name type="scientific">Lipomyces orientalis</name>
    <dbReference type="NCBI Taxonomy" id="1233043"/>
    <lineage>
        <taxon>Eukaryota</taxon>
        <taxon>Fungi</taxon>
        <taxon>Dikarya</taxon>
        <taxon>Ascomycota</taxon>
        <taxon>Saccharomycotina</taxon>
        <taxon>Lipomycetes</taxon>
        <taxon>Lipomycetales</taxon>
        <taxon>Lipomycetaceae</taxon>
        <taxon>Lipomyces</taxon>
    </lineage>
</organism>
<name>A0ACC3TRF9_9ASCO</name>
<evidence type="ECO:0000313" key="2">
    <source>
        <dbReference type="Proteomes" id="UP001489719"/>
    </source>
</evidence>